<proteinExistence type="predicted"/>
<dbReference type="PANTHER" id="PTHR37089:SF3">
    <property type="entry name" value="EXPORTED PROTEIN"/>
    <property type="match status" value="1"/>
</dbReference>
<organism evidence="3 4">
    <name type="scientific">Kosakonia sacchari</name>
    <dbReference type="NCBI Taxonomy" id="1158459"/>
    <lineage>
        <taxon>Bacteria</taxon>
        <taxon>Pseudomonadati</taxon>
        <taxon>Pseudomonadota</taxon>
        <taxon>Gammaproteobacteria</taxon>
        <taxon>Enterobacterales</taxon>
        <taxon>Enterobacteriaceae</taxon>
        <taxon>Kosakonia</taxon>
    </lineage>
</organism>
<keyword evidence="1" id="KW-0732">Signal</keyword>
<keyword evidence="3" id="KW-0167">Capsid protein</keyword>
<evidence type="ECO:0000313" key="3">
    <source>
        <dbReference type="EMBL" id="SCX51731.1"/>
    </source>
</evidence>
<keyword evidence="3" id="KW-0946">Virion</keyword>
<dbReference type="SMART" id="SM00972">
    <property type="entry name" value="SCPU"/>
    <property type="match status" value="1"/>
</dbReference>
<evidence type="ECO:0000256" key="1">
    <source>
        <dbReference type="SAM" id="SignalP"/>
    </source>
</evidence>
<dbReference type="Proteomes" id="UP000183569">
    <property type="component" value="Unassembled WGS sequence"/>
</dbReference>
<dbReference type="EMBL" id="FMUI01000007">
    <property type="protein sequence ID" value="SCX51731.1"/>
    <property type="molecule type" value="Genomic_DNA"/>
</dbReference>
<name>A0A1G4YDX6_9ENTR</name>
<accession>A0A1G4YDX6</accession>
<feature type="domain" description="Spore coat protein U/FanG" evidence="2">
    <location>
        <begin position="38"/>
        <end position="184"/>
    </location>
</feature>
<gene>
    <name evidence="3" type="ORF">SAMN02927897_02524</name>
</gene>
<dbReference type="AlphaFoldDB" id="A0A1G4YDX6"/>
<feature type="signal peptide" evidence="1">
    <location>
        <begin position="1"/>
        <end position="36"/>
    </location>
</feature>
<reference evidence="3 4" key="1">
    <citation type="submission" date="2016-10" db="EMBL/GenBank/DDBJ databases">
        <authorList>
            <person name="Varghese N."/>
            <person name="Submissions S."/>
        </authorList>
    </citation>
    <scope>NUCLEOTIDE SEQUENCE [LARGE SCALE GENOMIC DNA]</scope>
    <source>
        <strain evidence="3 4">CGMCC 1.12102</strain>
    </source>
</reference>
<feature type="chain" id="PRO_5032317395" evidence="1">
    <location>
        <begin position="37"/>
        <end position="187"/>
    </location>
</feature>
<dbReference type="InterPro" id="IPR007893">
    <property type="entry name" value="Spore_coat_U/FanG"/>
</dbReference>
<evidence type="ECO:0000313" key="4">
    <source>
        <dbReference type="Proteomes" id="UP000183569"/>
    </source>
</evidence>
<evidence type="ECO:0000259" key="2">
    <source>
        <dbReference type="Pfam" id="PF05229"/>
    </source>
</evidence>
<dbReference type="PANTHER" id="PTHR37089">
    <property type="entry name" value="PROTEIN U-RELATED"/>
    <property type="match status" value="1"/>
</dbReference>
<dbReference type="Pfam" id="PF05229">
    <property type="entry name" value="SCPU"/>
    <property type="match status" value="1"/>
</dbReference>
<dbReference type="InterPro" id="IPR053167">
    <property type="entry name" value="Spore_coat_component"/>
</dbReference>
<comment type="caution">
    <text evidence="3">The sequence shown here is derived from an EMBL/GenBank/DDBJ whole genome shotgun (WGS) entry which is preliminary data.</text>
</comment>
<protein>
    <submittedName>
        <fullName evidence="3">Spore coat protein U (SCPU) domain-containing protein</fullName>
    </submittedName>
</protein>
<sequence length="187" mass="18974">MMPGGMRVSLRGNRGSLRVISGLMLFGMMASQGAFAVTTQTFTVGATIAPGCSVVSGSGGALGSLNFGTRSGVQSGQVTASFVPGASFSLGCTPGVALSMSINGGQNYANVANVRNMQRSGGTDRVPYRLYTSSTLAANTEIGVNQSVSVAYSNSNTISLAIFGAAQLTGFSPAGTYTDQLTVTLSW</sequence>